<proteinExistence type="predicted"/>
<dbReference type="SUPFAM" id="SSF54001">
    <property type="entry name" value="Cysteine proteinases"/>
    <property type="match status" value="1"/>
</dbReference>
<comment type="caution">
    <text evidence="2">The sequence shown here is derived from an EMBL/GenBank/DDBJ whole genome shotgun (WGS) entry which is preliminary data.</text>
</comment>
<evidence type="ECO:0000256" key="1">
    <source>
        <dbReference type="SAM" id="MobiDB-lite"/>
    </source>
</evidence>
<keyword evidence="3" id="KW-1185">Reference proteome</keyword>
<accession>A0A5N5K106</accession>
<sequence>MTTNWIELEKHFFSVVVYSEPIEKEAQRAFKLLEEEEEEEEKNVEGAFSAQNEDDKEAELLDAQRAVELLQISAVVYSEPTEKEAQRAFKQLEEKEKEEETNVEGAFSAQNEDDKDKNAQVEQRVKDLEDQLTKITFEMEEKREKADQELSREGGNPSRAPLHWTLLVFDVEARTWAFYNSWFKGKINDFNFVQDAEMVKEYVHKRRQELLGTEEMQKADDPFQLIVKEDCPQQKDFL</sequence>
<dbReference type="Gene3D" id="3.40.395.10">
    <property type="entry name" value="Adenoviral Proteinase, Chain A"/>
    <property type="match status" value="1"/>
</dbReference>
<reference evidence="3" key="1">
    <citation type="journal article" date="2019" name="Gigascience">
        <title>De novo genome assembly of the endangered Acer yangbiense, a plant species with extremely small populations endemic to Yunnan Province, China.</title>
        <authorList>
            <person name="Yang J."/>
            <person name="Wariss H.M."/>
            <person name="Tao L."/>
            <person name="Zhang R."/>
            <person name="Yun Q."/>
            <person name="Hollingsworth P."/>
            <person name="Dao Z."/>
            <person name="Luo G."/>
            <person name="Guo H."/>
            <person name="Ma Y."/>
            <person name="Sun W."/>
        </authorList>
    </citation>
    <scope>NUCLEOTIDE SEQUENCE [LARGE SCALE GENOMIC DNA]</scope>
    <source>
        <strain evidence="3">cv. br00</strain>
    </source>
</reference>
<dbReference type="EMBL" id="VDCV01000015">
    <property type="protein sequence ID" value="KAB5524536.1"/>
    <property type="molecule type" value="Genomic_DNA"/>
</dbReference>
<name>A0A5N5K106_9ROSI</name>
<dbReference type="AlphaFoldDB" id="A0A5N5K106"/>
<organism evidence="2 3">
    <name type="scientific">Salix brachista</name>
    <dbReference type="NCBI Taxonomy" id="2182728"/>
    <lineage>
        <taxon>Eukaryota</taxon>
        <taxon>Viridiplantae</taxon>
        <taxon>Streptophyta</taxon>
        <taxon>Embryophyta</taxon>
        <taxon>Tracheophyta</taxon>
        <taxon>Spermatophyta</taxon>
        <taxon>Magnoliopsida</taxon>
        <taxon>eudicotyledons</taxon>
        <taxon>Gunneridae</taxon>
        <taxon>Pentapetalae</taxon>
        <taxon>rosids</taxon>
        <taxon>fabids</taxon>
        <taxon>Malpighiales</taxon>
        <taxon>Salicaceae</taxon>
        <taxon>Saliceae</taxon>
        <taxon>Salix</taxon>
    </lineage>
</organism>
<dbReference type="Proteomes" id="UP000326939">
    <property type="component" value="Chromosome 15"/>
</dbReference>
<gene>
    <name evidence="2" type="ORF">DKX38_022285</name>
</gene>
<evidence type="ECO:0000313" key="3">
    <source>
        <dbReference type="Proteomes" id="UP000326939"/>
    </source>
</evidence>
<evidence type="ECO:0000313" key="2">
    <source>
        <dbReference type="EMBL" id="KAB5524536.1"/>
    </source>
</evidence>
<feature type="region of interest" description="Disordered" evidence="1">
    <location>
        <begin position="92"/>
        <end position="119"/>
    </location>
</feature>
<feature type="region of interest" description="Disordered" evidence="1">
    <location>
        <begin position="34"/>
        <end position="58"/>
    </location>
</feature>
<dbReference type="InterPro" id="IPR038765">
    <property type="entry name" value="Papain-like_cys_pep_sf"/>
</dbReference>
<protein>
    <submittedName>
        <fullName evidence="2">Uncharacterized protein</fullName>
    </submittedName>
</protein>